<evidence type="ECO:0000256" key="13">
    <source>
        <dbReference type="RuleBase" id="RU362049"/>
    </source>
</evidence>
<evidence type="ECO:0000313" key="17">
    <source>
        <dbReference type="Proteomes" id="UP000323521"/>
    </source>
</evidence>
<protein>
    <recommendedName>
        <fullName evidence="5 11">L-aspartate oxidase</fullName>
        <ecNumber evidence="4 11">1.4.3.16</ecNumber>
    </recommendedName>
</protein>
<keyword evidence="8 13" id="KW-0274">FAD</keyword>
<dbReference type="Pfam" id="PF00890">
    <property type="entry name" value="FAD_binding_2"/>
    <property type="match status" value="1"/>
</dbReference>
<dbReference type="PRINTS" id="PR00411">
    <property type="entry name" value="PNDRDTASEI"/>
</dbReference>
<proteinExistence type="inferred from homology"/>
<dbReference type="NCBIfam" id="NF005701">
    <property type="entry name" value="PRK07512.1"/>
    <property type="match status" value="1"/>
</dbReference>
<evidence type="ECO:0000256" key="4">
    <source>
        <dbReference type="ARBA" id="ARBA00012173"/>
    </source>
</evidence>
<sequence>MFWCNGVNEMKYDFIVIGGGIAGLNAAIRLSKYGKVLVATKEQLEDCNTLFAQGGIAASMGCDDSPELHLQDTLAAGDGLCNRQAVKVMVEEAPRRIRELIALGTVFDTSGTELALTREGAHSRNRILHAGGDATGKIIWQSLAAAAGRNRNITIQEHTFVTDLIVVEGTCRGIRVLDPVRREVEEVWCRAVLLAAGGAGRLYPVTTNPPTATGDGIAMAYRGGAELSDLEFIQFHPTALAVEQAAGFLISEAVRGEGGILRNRHGERFMMRYHPLAELAPRDVVARAIYREMIISGERSVYLDVTEFPGGFFARRFPQIHHQLCRIGIDVTRDLIPIAPAAHYMMGGVNTGLCGETSVSGLFAAGEVSHTGVHGANRLASNSLLEGLVFSSRAVELMAAVKNSPIPHLLPEEKEPHHPSYRYDQEAKNRMQKWVGIVRNGHDLKKAVAYFSRFSHLTVGKNPGFQDVEEANLGLVAYLCALSALRREESRGGHYREDFPEKNEKWIRHITIRKEEAGNTLCL</sequence>
<dbReference type="InterPro" id="IPR027477">
    <property type="entry name" value="Succ_DH/fumarate_Rdtase_cat_sf"/>
</dbReference>
<dbReference type="InterPro" id="IPR015939">
    <property type="entry name" value="Fum_Rdtase/Succ_DH_flav-like_C"/>
</dbReference>
<comment type="subcellular location">
    <subcellularLocation>
        <location evidence="13">Cytoplasm</location>
    </subcellularLocation>
</comment>
<dbReference type="GO" id="GO:0008734">
    <property type="term" value="F:L-aspartate oxidase activity"/>
    <property type="evidence" value="ECO:0007669"/>
    <property type="project" value="UniProtKB-UniRule"/>
</dbReference>
<dbReference type="Gene3D" id="3.90.700.10">
    <property type="entry name" value="Succinate dehydrogenase/fumarate reductase flavoprotein, catalytic domain"/>
    <property type="match status" value="1"/>
</dbReference>
<evidence type="ECO:0000256" key="11">
    <source>
        <dbReference type="NCBIfam" id="TIGR00551"/>
    </source>
</evidence>
<evidence type="ECO:0000256" key="7">
    <source>
        <dbReference type="ARBA" id="ARBA00022642"/>
    </source>
</evidence>
<organism evidence="16 17">
    <name type="scientific">Formimonas warabiya</name>
    <dbReference type="NCBI Taxonomy" id="1761012"/>
    <lineage>
        <taxon>Bacteria</taxon>
        <taxon>Bacillati</taxon>
        <taxon>Bacillota</taxon>
        <taxon>Clostridia</taxon>
        <taxon>Eubacteriales</taxon>
        <taxon>Peptococcaceae</taxon>
        <taxon>Candidatus Formimonas</taxon>
    </lineage>
</organism>
<dbReference type="OrthoDB" id="9806724at2"/>
<dbReference type="KEGG" id="fwa:DCMF_21665"/>
<dbReference type="PRINTS" id="PR00368">
    <property type="entry name" value="FADPNR"/>
</dbReference>
<comment type="function">
    <text evidence="13">Catalyzes the oxidation of L-aspartate to iminoaspartate.</text>
</comment>
<dbReference type="GO" id="GO:0005737">
    <property type="term" value="C:cytoplasm"/>
    <property type="evidence" value="ECO:0007669"/>
    <property type="project" value="UniProtKB-SubCell"/>
</dbReference>
<dbReference type="PANTHER" id="PTHR42716">
    <property type="entry name" value="L-ASPARTATE OXIDASE"/>
    <property type="match status" value="1"/>
</dbReference>
<keyword evidence="7 13" id="KW-0662">Pyridine nucleotide biosynthesis</keyword>
<dbReference type="Proteomes" id="UP000323521">
    <property type="component" value="Chromosome"/>
</dbReference>
<dbReference type="PANTHER" id="PTHR42716:SF2">
    <property type="entry name" value="L-ASPARTATE OXIDASE, CHLOROPLASTIC"/>
    <property type="match status" value="1"/>
</dbReference>
<evidence type="ECO:0000256" key="1">
    <source>
        <dbReference type="ARBA" id="ARBA00001974"/>
    </source>
</evidence>
<evidence type="ECO:0000256" key="6">
    <source>
        <dbReference type="ARBA" id="ARBA00022630"/>
    </source>
</evidence>
<evidence type="ECO:0000256" key="9">
    <source>
        <dbReference type="ARBA" id="ARBA00023002"/>
    </source>
</evidence>
<dbReference type="InterPro" id="IPR036188">
    <property type="entry name" value="FAD/NAD-bd_sf"/>
</dbReference>
<comment type="cofactor">
    <cofactor evidence="1 13">
        <name>FAD</name>
        <dbReference type="ChEBI" id="CHEBI:57692"/>
    </cofactor>
</comment>
<feature type="domain" description="Fumarate reductase/succinate dehydrogenase flavoprotein-like C-terminal" evidence="15">
    <location>
        <begin position="428"/>
        <end position="515"/>
    </location>
</feature>
<evidence type="ECO:0000256" key="5">
    <source>
        <dbReference type="ARBA" id="ARBA00021901"/>
    </source>
</evidence>
<comment type="pathway">
    <text evidence="2 13">Cofactor biosynthesis; NAD(+) biosynthesis; iminoaspartate from L-aspartate (oxidase route): step 1/1.</text>
</comment>
<dbReference type="InterPro" id="IPR037099">
    <property type="entry name" value="Fum_R/Succ_DH_flav-like_C_sf"/>
</dbReference>
<dbReference type="Gene3D" id="1.20.58.100">
    <property type="entry name" value="Fumarate reductase/succinate dehydrogenase flavoprotein-like, C-terminal domain"/>
    <property type="match status" value="1"/>
</dbReference>
<evidence type="ECO:0000259" key="15">
    <source>
        <dbReference type="Pfam" id="PF02910"/>
    </source>
</evidence>
<comment type="similarity">
    <text evidence="3 13">Belongs to the FAD-dependent oxidoreductase 2 family. NadB subfamily.</text>
</comment>
<feature type="active site" description="Proton acceptor" evidence="12">
    <location>
        <position position="282"/>
    </location>
</feature>
<dbReference type="FunFam" id="3.90.700.10:FF:000002">
    <property type="entry name" value="L-aspartate oxidase"/>
    <property type="match status" value="1"/>
</dbReference>
<dbReference type="GO" id="GO:0033765">
    <property type="term" value="F:steroid dehydrogenase activity, acting on the CH-CH group of donors"/>
    <property type="evidence" value="ECO:0007669"/>
    <property type="project" value="UniProtKB-ARBA"/>
</dbReference>
<accession>A0A3G1KX55</accession>
<dbReference type="AlphaFoldDB" id="A0A3G1KX55"/>
<dbReference type="GO" id="GO:0034628">
    <property type="term" value="P:'de novo' NAD+ biosynthetic process from L-aspartate"/>
    <property type="evidence" value="ECO:0007669"/>
    <property type="project" value="TreeGrafter"/>
</dbReference>
<dbReference type="SUPFAM" id="SSF51905">
    <property type="entry name" value="FAD/NAD(P)-binding domain"/>
    <property type="match status" value="1"/>
</dbReference>
<evidence type="ECO:0000259" key="14">
    <source>
        <dbReference type="Pfam" id="PF00890"/>
    </source>
</evidence>
<keyword evidence="17" id="KW-1185">Reference proteome</keyword>
<dbReference type="SUPFAM" id="SSF56425">
    <property type="entry name" value="Succinate dehydrogenase/fumarate reductase flavoprotein, catalytic domain"/>
    <property type="match status" value="1"/>
</dbReference>
<evidence type="ECO:0000256" key="8">
    <source>
        <dbReference type="ARBA" id="ARBA00022827"/>
    </source>
</evidence>
<evidence type="ECO:0000256" key="3">
    <source>
        <dbReference type="ARBA" id="ARBA00008562"/>
    </source>
</evidence>
<dbReference type="SUPFAM" id="SSF46977">
    <property type="entry name" value="Succinate dehydrogenase/fumarate reductase flavoprotein C-terminal domain"/>
    <property type="match status" value="1"/>
</dbReference>
<keyword evidence="9 13" id="KW-0560">Oxidoreductase</keyword>
<dbReference type="Gene3D" id="3.50.50.60">
    <property type="entry name" value="FAD/NAD(P)-binding domain"/>
    <property type="match status" value="1"/>
</dbReference>
<comment type="catalytic activity">
    <reaction evidence="10">
        <text>L-aspartate + O2 = iminosuccinate + H2O2</text>
        <dbReference type="Rhea" id="RHEA:25876"/>
        <dbReference type="ChEBI" id="CHEBI:15379"/>
        <dbReference type="ChEBI" id="CHEBI:16240"/>
        <dbReference type="ChEBI" id="CHEBI:29991"/>
        <dbReference type="ChEBI" id="CHEBI:77875"/>
        <dbReference type="EC" id="1.4.3.16"/>
    </reaction>
    <physiologicalReaction direction="left-to-right" evidence="10">
        <dbReference type="Rhea" id="RHEA:25877"/>
    </physiologicalReaction>
</comment>
<dbReference type="InterPro" id="IPR003953">
    <property type="entry name" value="FAD-dep_OxRdtase_2_FAD-bd"/>
</dbReference>
<dbReference type="PIRSF" id="PIRSF000171">
    <property type="entry name" value="SDHA_APRA_LASPO"/>
    <property type="match status" value="1"/>
</dbReference>
<evidence type="ECO:0000313" key="16">
    <source>
        <dbReference type="EMBL" id="ATW27021.1"/>
    </source>
</evidence>
<keyword evidence="6 13" id="KW-0285">Flavoprotein</keyword>
<evidence type="ECO:0000256" key="12">
    <source>
        <dbReference type="PIRSR" id="PIRSR000171-1"/>
    </source>
</evidence>
<dbReference type="NCBIfam" id="TIGR00551">
    <property type="entry name" value="nadB"/>
    <property type="match status" value="1"/>
</dbReference>
<dbReference type="InterPro" id="IPR005288">
    <property type="entry name" value="NadB"/>
</dbReference>
<dbReference type="UniPathway" id="UPA00253">
    <property type="reaction ID" value="UER00326"/>
</dbReference>
<evidence type="ECO:0000256" key="10">
    <source>
        <dbReference type="ARBA" id="ARBA00048305"/>
    </source>
</evidence>
<feature type="domain" description="FAD-dependent oxidoreductase 2 FAD-binding" evidence="14">
    <location>
        <begin position="13"/>
        <end position="384"/>
    </location>
</feature>
<gene>
    <name evidence="16" type="ORF">DCMF_21665</name>
</gene>
<name>A0A3G1KX55_FORW1</name>
<evidence type="ECO:0000256" key="2">
    <source>
        <dbReference type="ARBA" id="ARBA00004950"/>
    </source>
</evidence>
<dbReference type="EC" id="1.4.3.16" evidence="4 11"/>
<dbReference type="EMBL" id="CP017634">
    <property type="protein sequence ID" value="ATW27021.1"/>
    <property type="molecule type" value="Genomic_DNA"/>
</dbReference>
<reference evidence="16 17" key="1">
    <citation type="submission" date="2016-10" db="EMBL/GenBank/DDBJ databases">
        <title>Complete Genome Sequence of Peptococcaceae strain DCMF.</title>
        <authorList>
            <person name="Edwards R.J."/>
            <person name="Holland S.I."/>
            <person name="Deshpande N.P."/>
            <person name="Wong Y.K."/>
            <person name="Ertan H."/>
            <person name="Manefield M."/>
            <person name="Russell T.L."/>
            <person name="Lee M.J."/>
        </authorList>
    </citation>
    <scope>NUCLEOTIDE SEQUENCE [LARGE SCALE GENOMIC DNA]</scope>
    <source>
        <strain evidence="16 17">DCMF</strain>
    </source>
</reference>
<dbReference type="Pfam" id="PF02910">
    <property type="entry name" value="Succ_DH_flav_C"/>
    <property type="match status" value="1"/>
</dbReference>